<evidence type="ECO:0000256" key="1">
    <source>
        <dbReference type="ARBA" id="ARBA00004141"/>
    </source>
</evidence>
<name>A0A3S1BFI5_ELYCH</name>
<evidence type="ECO:0000256" key="8">
    <source>
        <dbReference type="SAM" id="SignalP"/>
    </source>
</evidence>
<evidence type="ECO:0000256" key="7">
    <source>
        <dbReference type="SAM" id="Phobius"/>
    </source>
</evidence>
<keyword evidence="6" id="KW-0325">Glycoprotein</keyword>
<evidence type="ECO:0000256" key="2">
    <source>
        <dbReference type="ARBA" id="ARBA00006058"/>
    </source>
</evidence>
<feature type="transmembrane region" description="Helical" evidence="7">
    <location>
        <begin position="326"/>
        <end position="351"/>
    </location>
</feature>
<feature type="signal peptide" evidence="8">
    <location>
        <begin position="1"/>
        <end position="26"/>
    </location>
</feature>
<evidence type="ECO:0000256" key="4">
    <source>
        <dbReference type="ARBA" id="ARBA00022989"/>
    </source>
</evidence>
<feature type="transmembrane region" description="Helical" evidence="7">
    <location>
        <begin position="172"/>
        <end position="194"/>
    </location>
</feature>
<keyword evidence="3 7" id="KW-0812">Transmembrane</keyword>
<dbReference type="PANTHER" id="PTHR22730">
    <property type="entry name" value="PROMININ PROM PROTEIN"/>
    <property type="match status" value="1"/>
</dbReference>
<keyword evidence="8" id="KW-0732">Signal</keyword>
<evidence type="ECO:0000313" key="10">
    <source>
        <dbReference type="Proteomes" id="UP000271974"/>
    </source>
</evidence>
<keyword evidence="4 7" id="KW-1133">Transmembrane helix</keyword>
<dbReference type="AlphaFoldDB" id="A0A3S1BFI5"/>
<comment type="similarity">
    <text evidence="2">Belongs to the prominin family.</text>
</comment>
<dbReference type="Proteomes" id="UP000271974">
    <property type="component" value="Unassembled WGS sequence"/>
</dbReference>
<evidence type="ECO:0000313" key="9">
    <source>
        <dbReference type="EMBL" id="RUS79584.1"/>
    </source>
</evidence>
<sequence>MAKASCFKLCVSVSFALLLWVQVSLCAPTDTDGDVYVSDKYGNVVLKDGTVRYVFPIPVGDASYSTQAKYNTQGLTTLHELARSFVKDVMPLSFPFDLLDEIVNGNFSISEDYSKIVRQVSGLAACLAIGIVFVVAFIIGGFCFCCCRFLCGNCGASGVQTYKENERCVRMGLTQALVMMLICVFAATVCTYVSNDTFTDALHFTNESVVTNVRDIGRFLNNTGRVSLTQCNIIIIIITTIVIIMFIKLSKSYVMPYYTRTSVQLIVTLFVSTEINNTLMFYYVLIHGLSYGVFKKMTEAFPTEDVIKEFTDIVETALDYDKYRRYFGLALSSVFLGLVLLYTAGVVLGIVYYDQSALPTERRAGSNLGGNLLLCGVSLTFLLGALFMLLTMFAFLFGALMEKGCEPVKDLGYFKEFLDKGKASGYSLAEITLGVKDFELSTYDALVGCRADLTPWVVLNMNQVVPLEDYLVYINYVGSIGQELAKVQSVDISMFKFVTADLSRALADLPTIGPGDVDFASINRVVSVVENIFRVFGFFLGFSPIVSNAPLAEIFCHRYLSKVLEEPVSVDIEAILSQAETIRDACNNPAQNTTNAILANSAYIDFQIQNNMTSVLLQTSLGIAGRMLSYLNSYANEVTFVIYNSLGNCRPLWNLYKSVSIVLCDYGVDTLNGFWFSLGWGLFFFVPMVVVAALLANHYKTMDVAVGYQEFDFIEEKEESEDMSMEGPAATLTTNI</sequence>
<dbReference type="Pfam" id="PF05478">
    <property type="entry name" value="Prominin"/>
    <property type="match status" value="2"/>
</dbReference>
<dbReference type="EMBL" id="RQTK01000442">
    <property type="protein sequence ID" value="RUS79584.1"/>
    <property type="molecule type" value="Genomic_DNA"/>
</dbReference>
<comment type="caution">
    <text evidence="9">The sequence shown here is derived from an EMBL/GenBank/DDBJ whole genome shotgun (WGS) entry which is preliminary data.</text>
</comment>
<dbReference type="InterPro" id="IPR008795">
    <property type="entry name" value="Prominin"/>
</dbReference>
<accession>A0A3S1BFI5</accession>
<feature type="transmembrane region" description="Helical" evidence="7">
    <location>
        <begin position="674"/>
        <end position="696"/>
    </location>
</feature>
<feature type="chain" id="PRO_5018592662" description="Prominin-like protein" evidence="8">
    <location>
        <begin position="27"/>
        <end position="736"/>
    </location>
</feature>
<proteinExistence type="inferred from homology"/>
<keyword evidence="10" id="KW-1185">Reference proteome</keyword>
<dbReference type="OrthoDB" id="6229420at2759"/>
<keyword evidence="5 7" id="KW-0472">Membrane</keyword>
<organism evidence="9 10">
    <name type="scientific">Elysia chlorotica</name>
    <name type="common">Eastern emerald elysia</name>
    <name type="synonym">Sea slug</name>
    <dbReference type="NCBI Taxonomy" id="188477"/>
    <lineage>
        <taxon>Eukaryota</taxon>
        <taxon>Metazoa</taxon>
        <taxon>Spiralia</taxon>
        <taxon>Lophotrochozoa</taxon>
        <taxon>Mollusca</taxon>
        <taxon>Gastropoda</taxon>
        <taxon>Heterobranchia</taxon>
        <taxon>Euthyneura</taxon>
        <taxon>Panpulmonata</taxon>
        <taxon>Sacoglossa</taxon>
        <taxon>Placobranchoidea</taxon>
        <taxon>Plakobranchidae</taxon>
        <taxon>Elysia</taxon>
    </lineage>
</organism>
<evidence type="ECO:0008006" key="11">
    <source>
        <dbReference type="Google" id="ProtNLM"/>
    </source>
</evidence>
<dbReference type="PANTHER" id="PTHR22730:SF1">
    <property type="entry name" value="PROMININ-LIKE PROTEIN"/>
    <property type="match status" value="1"/>
</dbReference>
<evidence type="ECO:0000256" key="5">
    <source>
        <dbReference type="ARBA" id="ARBA00023136"/>
    </source>
</evidence>
<dbReference type="GO" id="GO:0016020">
    <property type="term" value="C:membrane"/>
    <property type="evidence" value="ECO:0007669"/>
    <property type="project" value="UniProtKB-SubCell"/>
</dbReference>
<comment type="subcellular location">
    <subcellularLocation>
        <location evidence="1">Membrane</location>
        <topology evidence="1">Multi-pass membrane protein</topology>
    </subcellularLocation>
</comment>
<evidence type="ECO:0000256" key="3">
    <source>
        <dbReference type="ARBA" id="ARBA00022692"/>
    </source>
</evidence>
<gene>
    <name evidence="9" type="ORF">EGW08_012655</name>
</gene>
<feature type="transmembrane region" description="Helical" evidence="7">
    <location>
        <begin position="372"/>
        <end position="401"/>
    </location>
</feature>
<protein>
    <recommendedName>
        <fullName evidence="11">Prominin-like protein</fullName>
    </recommendedName>
</protein>
<feature type="transmembrane region" description="Helical" evidence="7">
    <location>
        <begin position="227"/>
        <end position="249"/>
    </location>
</feature>
<reference evidence="9 10" key="1">
    <citation type="submission" date="2019-01" db="EMBL/GenBank/DDBJ databases">
        <title>A draft genome assembly of the solar-powered sea slug Elysia chlorotica.</title>
        <authorList>
            <person name="Cai H."/>
            <person name="Li Q."/>
            <person name="Fang X."/>
            <person name="Li J."/>
            <person name="Curtis N.E."/>
            <person name="Altenburger A."/>
            <person name="Shibata T."/>
            <person name="Feng M."/>
            <person name="Maeda T."/>
            <person name="Schwartz J.A."/>
            <person name="Shigenobu S."/>
            <person name="Lundholm N."/>
            <person name="Nishiyama T."/>
            <person name="Yang H."/>
            <person name="Hasebe M."/>
            <person name="Li S."/>
            <person name="Pierce S.K."/>
            <person name="Wang J."/>
        </authorList>
    </citation>
    <scope>NUCLEOTIDE SEQUENCE [LARGE SCALE GENOMIC DNA]</scope>
    <source>
        <strain evidence="9">EC2010</strain>
        <tissue evidence="9">Whole organism of an adult</tissue>
    </source>
</reference>
<feature type="transmembrane region" description="Helical" evidence="7">
    <location>
        <begin position="122"/>
        <end position="151"/>
    </location>
</feature>
<feature type="transmembrane region" description="Helical" evidence="7">
    <location>
        <begin position="261"/>
        <end position="285"/>
    </location>
</feature>
<evidence type="ECO:0000256" key="6">
    <source>
        <dbReference type="ARBA" id="ARBA00023180"/>
    </source>
</evidence>